<evidence type="ECO:0000259" key="8">
    <source>
        <dbReference type="Pfam" id="PF00924"/>
    </source>
</evidence>
<evidence type="ECO:0000313" key="9">
    <source>
        <dbReference type="EMBL" id="EOB12875.1"/>
    </source>
</evidence>
<dbReference type="OrthoDB" id="544685at2759"/>
<dbReference type="GO" id="GO:0008381">
    <property type="term" value="F:mechanosensitive monoatomic ion channel activity"/>
    <property type="evidence" value="ECO:0007669"/>
    <property type="project" value="TreeGrafter"/>
</dbReference>
<evidence type="ECO:0000256" key="5">
    <source>
        <dbReference type="ARBA" id="ARBA00023136"/>
    </source>
</evidence>
<dbReference type="HOGENOM" id="CLU_023644_0_0_1"/>
<dbReference type="PANTHER" id="PTHR31618">
    <property type="entry name" value="MECHANOSENSITIVE ION CHANNEL PROTEIN 5"/>
    <property type="match status" value="1"/>
</dbReference>
<sequence>MISSLKIINNVNINVNKEKDNPLCIPSNLLNQKCGFSGTEILNQYLEGNRNLLSTRRILLKEFQKLCKSKIVNYELPLDGERINRIDEIEAEKMYEDLCDKGGGRMGGGGGNVGGSRGYGEQGGYQREGYGQNTYSTGTPYLSTPYLNTNTLNTPNLNNTPLTTPPNPTNTNTHNLATTSSQSSHASSTPTHSTPLLTLRLLAPFLLKDPSYINKISDLIKIPLDLDLKKDHFFLILNRITREKFYLLRNLIQMNQAIDRVSFVFKIMILILGGIMLYIKISKEFAATATIISAVFGTQFISHSFSSNAINSMIFLFFIHPYDIGDRVFIEIDSKIENLVVSELNVFSTVFFRWDGTCVYIPNALLSSKLICNIRRSNIMGESHKIQINTRTNQEKLNKLKSCIEDYVKKNPDKFTEYIMLNYEFIENSNKLHMKIYMQYKENWQDYGGYLNNKTEFISFLNRTLHTLEIEYNLPPQRVIIRE</sequence>
<feature type="transmembrane region" description="Helical" evidence="7">
    <location>
        <begin position="261"/>
        <end position="279"/>
    </location>
</feature>
<feature type="compositionally biased region" description="Low complexity" evidence="6">
    <location>
        <begin position="142"/>
        <end position="162"/>
    </location>
</feature>
<dbReference type="GO" id="GO:0005886">
    <property type="term" value="C:plasma membrane"/>
    <property type="evidence" value="ECO:0007669"/>
    <property type="project" value="TreeGrafter"/>
</dbReference>
<proteinExistence type="inferred from homology"/>
<dbReference type="GO" id="GO:0006820">
    <property type="term" value="P:monoatomic anion transport"/>
    <property type="evidence" value="ECO:0007669"/>
    <property type="project" value="TreeGrafter"/>
</dbReference>
<dbReference type="Gene3D" id="2.30.30.60">
    <property type="match status" value="1"/>
</dbReference>
<accession>R0MFI9</accession>
<evidence type="ECO:0000256" key="7">
    <source>
        <dbReference type="SAM" id="Phobius"/>
    </source>
</evidence>
<reference evidence="9 10" key="1">
    <citation type="journal article" date="2013" name="BMC Genomics">
        <title>Comparative genomics of parasitic silkworm microsporidia reveal an association between genome expansion and host adaptation.</title>
        <authorList>
            <person name="Pan G."/>
            <person name="Xu J."/>
            <person name="Li T."/>
            <person name="Xia Q."/>
            <person name="Liu S.L."/>
            <person name="Zhang G."/>
            <person name="Li S."/>
            <person name="Li C."/>
            <person name="Liu H."/>
            <person name="Yang L."/>
            <person name="Liu T."/>
            <person name="Zhang X."/>
            <person name="Wu Z."/>
            <person name="Fan W."/>
            <person name="Dang X."/>
            <person name="Xiang H."/>
            <person name="Tao M."/>
            <person name="Li Y."/>
            <person name="Hu J."/>
            <person name="Li Z."/>
            <person name="Lin L."/>
            <person name="Luo J."/>
            <person name="Geng L."/>
            <person name="Wang L."/>
            <person name="Long M."/>
            <person name="Wan Y."/>
            <person name="He N."/>
            <person name="Zhang Z."/>
            <person name="Lu C."/>
            <person name="Keeling P.J."/>
            <person name="Wang J."/>
            <person name="Xiang Z."/>
            <person name="Zhou Z."/>
        </authorList>
    </citation>
    <scope>NUCLEOTIDE SEQUENCE [LARGE SCALE GENOMIC DNA]</scope>
    <source>
        <strain evidence="10">CQ1 / CVCC 102059</strain>
    </source>
</reference>
<dbReference type="EMBL" id="KB909254">
    <property type="protein sequence ID" value="EOB12875.1"/>
    <property type="molecule type" value="Genomic_DNA"/>
</dbReference>
<evidence type="ECO:0000256" key="2">
    <source>
        <dbReference type="ARBA" id="ARBA00008017"/>
    </source>
</evidence>
<feature type="compositionally biased region" description="Gly residues" evidence="6">
    <location>
        <begin position="104"/>
        <end position="123"/>
    </location>
</feature>
<dbReference type="InterPro" id="IPR016688">
    <property type="entry name" value="MscS-like_plants/fungi"/>
</dbReference>
<dbReference type="InterPro" id="IPR010920">
    <property type="entry name" value="LSM_dom_sf"/>
</dbReference>
<dbReference type="InterPro" id="IPR023408">
    <property type="entry name" value="MscS_beta-dom_sf"/>
</dbReference>
<dbReference type="Proteomes" id="UP000016927">
    <property type="component" value="Unassembled WGS sequence"/>
</dbReference>
<evidence type="ECO:0000256" key="6">
    <source>
        <dbReference type="SAM" id="MobiDB-lite"/>
    </source>
</evidence>
<comment type="subcellular location">
    <subcellularLocation>
        <location evidence="1">Membrane</location>
        <topology evidence="1">Multi-pass membrane protein</topology>
    </subcellularLocation>
</comment>
<feature type="compositionally biased region" description="Low complexity" evidence="6">
    <location>
        <begin position="169"/>
        <end position="191"/>
    </location>
</feature>
<organism evidence="9 10">
    <name type="scientific">Nosema bombycis (strain CQ1 / CVCC 102059)</name>
    <name type="common">Microsporidian parasite</name>
    <name type="synonym">Pebrine of silkworm</name>
    <dbReference type="NCBI Taxonomy" id="578461"/>
    <lineage>
        <taxon>Eukaryota</taxon>
        <taxon>Fungi</taxon>
        <taxon>Fungi incertae sedis</taxon>
        <taxon>Microsporidia</taxon>
        <taxon>Nosematidae</taxon>
        <taxon>Nosema</taxon>
    </lineage>
</organism>
<keyword evidence="10" id="KW-1185">Reference proteome</keyword>
<feature type="domain" description="Mechanosensitive ion channel MscS" evidence="8">
    <location>
        <begin position="310"/>
        <end position="376"/>
    </location>
</feature>
<evidence type="ECO:0000313" key="10">
    <source>
        <dbReference type="Proteomes" id="UP000016927"/>
    </source>
</evidence>
<evidence type="ECO:0000256" key="1">
    <source>
        <dbReference type="ARBA" id="ARBA00004141"/>
    </source>
</evidence>
<dbReference type="VEuPathDB" id="MicrosporidiaDB:NBO_346g0001"/>
<evidence type="ECO:0000256" key="3">
    <source>
        <dbReference type="ARBA" id="ARBA00022692"/>
    </source>
</evidence>
<dbReference type="AlphaFoldDB" id="R0MFI9"/>
<keyword evidence="5 7" id="KW-0472">Membrane</keyword>
<evidence type="ECO:0000256" key="4">
    <source>
        <dbReference type="ARBA" id="ARBA00022989"/>
    </source>
</evidence>
<dbReference type="InterPro" id="IPR006685">
    <property type="entry name" value="MscS_channel_2nd"/>
</dbReference>
<dbReference type="SUPFAM" id="SSF50182">
    <property type="entry name" value="Sm-like ribonucleoproteins"/>
    <property type="match status" value="1"/>
</dbReference>
<dbReference type="PANTHER" id="PTHR31618:SF1">
    <property type="entry name" value="EF-HAND DOMAIN-CONTAINING PROTEIN"/>
    <property type="match status" value="1"/>
</dbReference>
<protein>
    <recommendedName>
        <fullName evidence="8">Mechanosensitive ion channel MscS domain-containing protein</fullName>
    </recommendedName>
</protein>
<dbReference type="Pfam" id="PF00924">
    <property type="entry name" value="MS_channel_2nd"/>
    <property type="match status" value="1"/>
</dbReference>
<name>R0MFI9_NOSB1</name>
<comment type="similarity">
    <text evidence="2">Belongs to the MscS (TC 1.A.23) family.</text>
</comment>
<keyword evidence="3 7" id="KW-0812">Transmembrane</keyword>
<gene>
    <name evidence="9" type="ORF">NBO_346g0001</name>
</gene>
<feature type="region of interest" description="Disordered" evidence="6">
    <location>
        <begin position="102"/>
        <end position="191"/>
    </location>
</feature>
<dbReference type="STRING" id="578461.R0MFI9"/>
<keyword evidence="4 7" id="KW-1133">Transmembrane helix</keyword>